<reference evidence="2" key="1">
    <citation type="submission" date="2015-07" db="EMBL/GenBank/DDBJ databases">
        <title>Draft Genome Sequences of Anaerolinea thermolimosa IMO-1, Bellilinea caldifistulae GOMI-1, Leptolinea tardivitalis YMTK-2, Levilinea saccharolytica KIBI-1,Longilinea arvoryzae KOME-1, Previously Described as Members of the Anaerolineaceae (Chloroflexi).</title>
        <authorList>
            <person name="Sekiguchi Y."/>
            <person name="Ohashi A."/>
            <person name="Matsuura N."/>
            <person name="Tourlousse M.D."/>
        </authorList>
    </citation>
    <scope>NUCLEOTIDE SEQUENCE [LARGE SCALE GENOMIC DNA]</scope>
    <source>
        <strain evidence="2">KOME-1</strain>
    </source>
</reference>
<gene>
    <name evidence="2" type="ORF">LARV_01963</name>
</gene>
<dbReference type="EMBL" id="DF967972">
    <property type="protein sequence ID" value="GAP14197.1"/>
    <property type="molecule type" value="Genomic_DNA"/>
</dbReference>
<evidence type="ECO:0008006" key="4">
    <source>
        <dbReference type="Google" id="ProtNLM"/>
    </source>
</evidence>
<keyword evidence="3" id="KW-1185">Reference proteome</keyword>
<feature type="coiled-coil region" evidence="1">
    <location>
        <begin position="331"/>
        <end position="368"/>
    </location>
</feature>
<protein>
    <recommendedName>
        <fullName evidence="4">Chromosome partition protein Smc</fullName>
    </recommendedName>
</protein>
<accession>A0A0S7BK67</accession>
<evidence type="ECO:0000313" key="3">
    <source>
        <dbReference type="Proteomes" id="UP000055060"/>
    </source>
</evidence>
<evidence type="ECO:0000313" key="2">
    <source>
        <dbReference type="EMBL" id="GAP14197.1"/>
    </source>
</evidence>
<dbReference type="OrthoDB" id="149309at2"/>
<keyword evidence="1" id="KW-0175">Coiled coil</keyword>
<name>A0A0S7BK67_9CHLR</name>
<dbReference type="STRING" id="360412.LARV_01963"/>
<dbReference type="Proteomes" id="UP000055060">
    <property type="component" value="Unassembled WGS sequence"/>
</dbReference>
<evidence type="ECO:0000256" key="1">
    <source>
        <dbReference type="SAM" id="Coils"/>
    </source>
</evidence>
<proteinExistence type="predicted"/>
<organism evidence="2">
    <name type="scientific">Longilinea arvoryzae</name>
    <dbReference type="NCBI Taxonomy" id="360412"/>
    <lineage>
        <taxon>Bacteria</taxon>
        <taxon>Bacillati</taxon>
        <taxon>Chloroflexota</taxon>
        <taxon>Anaerolineae</taxon>
        <taxon>Anaerolineales</taxon>
        <taxon>Anaerolineaceae</taxon>
        <taxon>Longilinea</taxon>
    </lineage>
</organism>
<dbReference type="AlphaFoldDB" id="A0A0S7BK67"/>
<dbReference type="RefSeq" id="WP_075073481.1">
    <property type="nucleotide sequence ID" value="NZ_DF967972.1"/>
</dbReference>
<sequence length="392" mass="46601">MDLEQVIKRLDWLDDERRKDKLIIATLEEKVSTLAGSIPPLLQQIKEQSLELARFSAMMPRFDQLEAQIGQARVENTRTLESAEKQRVEHDRDIDKQRRTDIEALNISIGEIRKGLEPIEGLKRGLQTRTEEDFRLGRLIEELEQKVTESNRGDEDYRRSHKLLEDAQRQDTKRLTDLQGEVAALRKRLEEQRGKSDLNADSLRKIEMRLSEYQAAEGERRQAQTAFIEKQNLLLVERDRVWKDWKTRFEVIEKSAQNLDAQLQTLDATHRSIKKAQEGFEEISQRFERRINEITEMQRLTEDRFRQEWVSFKADDQKRWTNYTLSQEETQREVTRQFEKLNERLVALEDLSQELNDLQRQITEDTQKRLQSLLSTARDWAEEYDKTFGQNR</sequence>